<gene>
    <name evidence="1" type="ORF">FBZ89_107186</name>
</gene>
<dbReference type="EMBL" id="VITN01000007">
    <property type="protein sequence ID" value="TWB20475.1"/>
    <property type="molecule type" value="Genomic_DNA"/>
</dbReference>
<evidence type="ECO:0008006" key="3">
    <source>
        <dbReference type="Google" id="ProtNLM"/>
    </source>
</evidence>
<comment type="caution">
    <text evidence="1">The sequence shown here is derived from an EMBL/GenBank/DDBJ whole genome shotgun (WGS) entry which is preliminary data.</text>
</comment>
<name>A0A560FFT8_9PROT</name>
<organism evidence="1 2">
    <name type="scientific">Nitrospirillum amazonense</name>
    <dbReference type="NCBI Taxonomy" id="28077"/>
    <lineage>
        <taxon>Bacteria</taxon>
        <taxon>Pseudomonadati</taxon>
        <taxon>Pseudomonadota</taxon>
        <taxon>Alphaproteobacteria</taxon>
        <taxon>Rhodospirillales</taxon>
        <taxon>Azospirillaceae</taxon>
        <taxon>Nitrospirillum</taxon>
    </lineage>
</organism>
<evidence type="ECO:0000313" key="1">
    <source>
        <dbReference type="EMBL" id="TWB20475.1"/>
    </source>
</evidence>
<proteinExistence type="predicted"/>
<dbReference type="Proteomes" id="UP000319859">
    <property type="component" value="Unassembled WGS sequence"/>
</dbReference>
<sequence>MVAFYKQIIDLDRLAELVEADDASLGKVCLASDGRYQVREFHLDGLTDQVASYLAAGFGGRTEQDFPHLTCAWGRARVGSTAMANLFGVAGLPSYYQPTKAVMRHVLAADHPGPWAIPLADQAPHIFCKDVAGPYLTAECLYIPLQMLVEAGYPASRLHLVMLDREPVHALASWLRKWSHRISRDQLLENFVIATLNAVRVENYARRQGVPVTHYVHEAARQPVLSAAALFHRLGLSDYFTPETVTCWQRMDSLDDSQSRILFPVEPEAYAAPGLHQQAGGIGCYAYQDRDRGAVTDADMDLLRRHGVDEVYARNAAACARDLDLPRGLFRDDATASAAAVA</sequence>
<reference evidence="1 2" key="1">
    <citation type="submission" date="2019-06" db="EMBL/GenBank/DDBJ databases">
        <title>Genomic Encyclopedia of Type Strains, Phase IV (KMG-V): Genome sequencing to study the core and pangenomes of soil and plant-associated prokaryotes.</title>
        <authorList>
            <person name="Whitman W."/>
        </authorList>
    </citation>
    <scope>NUCLEOTIDE SEQUENCE [LARGE SCALE GENOMIC DNA]</scope>
    <source>
        <strain evidence="1 2">BR 11880</strain>
    </source>
</reference>
<evidence type="ECO:0000313" key="2">
    <source>
        <dbReference type="Proteomes" id="UP000319859"/>
    </source>
</evidence>
<accession>A0A560FFT8</accession>
<protein>
    <recommendedName>
        <fullName evidence="3">Sulfotransferase family protein</fullName>
    </recommendedName>
</protein>
<dbReference type="AlphaFoldDB" id="A0A560FFT8"/>
<dbReference type="RefSeq" id="WP_246172192.1">
    <property type="nucleotide sequence ID" value="NZ_VITN01000007.1"/>
</dbReference>